<dbReference type="Proteomes" id="UP000622580">
    <property type="component" value="Unassembled WGS sequence"/>
</dbReference>
<feature type="region of interest" description="Disordered" evidence="1">
    <location>
        <begin position="475"/>
        <end position="497"/>
    </location>
</feature>
<evidence type="ECO:0000259" key="2">
    <source>
        <dbReference type="Pfam" id="PF00501"/>
    </source>
</evidence>
<name>A0A941HUC5_9CAUL</name>
<dbReference type="PANTHER" id="PTHR43201">
    <property type="entry name" value="ACYL-COA SYNTHETASE"/>
    <property type="match status" value="1"/>
</dbReference>
<evidence type="ECO:0000313" key="4">
    <source>
        <dbReference type="Proteomes" id="UP000622580"/>
    </source>
</evidence>
<accession>A0A941HUC5</accession>
<evidence type="ECO:0000256" key="1">
    <source>
        <dbReference type="SAM" id="MobiDB-lite"/>
    </source>
</evidence>
<dbReference type="EMBL" id="JAGSGD010000001">
    <property type="protein sequence ID" value="MBR7617971.1"/>
    <property type="molecule type" value="Genomic_DNA"/>
</dbReference>
<dbReference type="GO" id="GO:0031956">
    <property type="term" value="F:medium-chain fatty acid-CoA ligase activity"/>
    <property type="evidence" value="ECO:0007669"/>
    <property type="project" value="TreeGrafter"/>
</dbReference>
<protein>
    <submittedName>
        <fullName evidence="3">Acyl--CoA ligase</fullName>
    </submittedName>
</protein>
<keyword evidence="4" id="KW-1185">Reference proteome</keyword>
<feature type="domain" description="AMP-dependent synthetase/ligase" evidence="2">
    <location>
        <begin position="9"/>
        <end position="345"/>
    </location>
</feature>
<feature type="compositionally biased region" description="Basic and acidic residues" evidence="1">
    <location>
        <begin position="485"/>
        <end position="497"/>
    </location>
</feature>
<dbReference type="InterPro" id="IPR000873">
    <property type="entry name" value="AMP-dep_synth/lig_dom"/>
</dbReference>
<evidence type="ECO:0000313" key="3">
    <source>
        <dbReference type="EMBL" id="MBR7617971.1"/>
    </source>
</evidence>
<dbReference type="SUPFAM" id="SSF56801">
    <property type="entry name" value="Acetyl-CoA synthetase-like"/>
    <property type="match status" value="1"/>
</dbReference>
<dbReference type="Pfam" id="PF00501">
    <property type="entry name" value="AMP-binding"/>
    <property type="match status" value="1"/>
</dbReference>
<gene>
    <name evidence="3" type="ORF">JKL49_01105</name>
</gene>
<keyword evidence="3" id="KW-0436">Ligase</keyword>
<proteinExistence type="predicted"/>
<dbReference type="PANTHER" id="PTHR43201:SF32">
    <property type="entry name" value="2-SUCCINYLBENZOATE--COA LIGASE, CHLOROPLASTIC_PEROXISOMAL"/>
    <property type="match status" value="1"/>
</dbReference>
<reference evidence="3" key="1">
    <citation type="submission" date="2021-04" db="EMBL/GenBank/DDBJ databases">
        <title>Draft genome assembly of strain Phenylobacterium sp. 20VBR1 using MiniION and Illumina platforms.</title>
        <authorList>
            <person name="Thomas F.A."/>
            <person name="Krishnan K.P."/>
            <person name="Sinha R.K."/>
        </authorList>
    </citation>
    <scope>NUCLEOTIDE SEQUENCE</scope>
    <source>
        <strain evidence="3">20VBR1</strain>
    </source>
</reference>
<organism evidence="3 4">
    <name type="scientific">Phenylobacterium glaciei</name>
    <dbReference type="NCBI Taxonomy" id="2803784"/>
    <lineage>
        <taxon>Bacteria</taxon>
        <taxon>Pseudomonadati</taxon>
        <taxon>Pseudomonadota</taxon>
        <taxon>Alphaproteobacteria</taxon>
        <taxon>Caulobacterales</taxon>
        <taxon>Caulobacteraceae</taxon>
        <taxon>Phenylobacterium</taxon>
    </lineage>
</organism>
<dbReference type="Gene3D" id="3.40.50.12780">
    <property type="entry name" value="N-terminal domain of ligase-like"/>
    <property type="match status" value="1"/>
</dbReference>
<dbReference type="CDD" id="cd04433">
    <property type="entry name" value="AFD_class_I"/>
    <property type="match status" value="1"/>
</dbReference>
<dbReference type="InterPro" id="IPR045851">
    <property type="entry name" value="AMP-bd_C_sf"/>
</dbReference>
<dbReference type="InterPro" id="IPR042099">
    <property type="entry name" value="ANL_N_sf"/>
</dbReference>
<dbReference type="RefSeq" id="WP_215337630.1">
    <property type="nucleotide sequence ID" value="NZ_JAGSGD010000001.1"/>
</dbReference>
<sequence length="497" mass="52867">MFERLIAFNAGQFPQRVALAQAQDSFTFARMAADIGRCANWLATLNLPPEGRALLHIPHPYAHWIVTLGLEQHGLITASTALAGQIAGDAALLRADLVFSSQAPDKPLDVPLHLIDQPWIDALADQPAAWTRSRPPAPQDPCRIIVTSGTTGVPKKILLTRAMIDERIQNLIMAQMYASPDLVAVSTIGVGSVGGFLTRLRCWAQGGAMYELSSGSSWAQDLATRKITLIRLAPFHLQGLLRELPEDFAPQPGLTLGLMGGSLSPALAAEARRRLTANIVVNYGSAEAGTVAIGRLNELGGADDAAGFLCPWAEIEVLGPDGSRLPPGQVGELRLRAGDLAGGYLDDPAATAEMFRDGWFWPGDLGVLSPDGLLKVVGRTNELLNIGGAKFLASRLEALVLRVEGVSDAGVFLAPDADGLDIPHIAYVAAGDLDLTPLKILVTRALGGRDPQLMRVAEIPRNAMAKIQRDALRDLHAASQSARSSDPRPGAERPDPA</sequence>
<dbReference type="AlphaFoldDB" id="A0A941HUC5"/>
<comment type="caution">
    <text evidence="3">The sequence shown here is derived from an EMBL/GenBank/DDBJ whole genome shotgun (WGS) entry which is preliminary data.</text>
</comment>
<dbReference type="GO" id="GO:0006631">
    <property type="term" value="P:fatty acid metabolic process"/>
    <property type="evidence" value="ECO:0007669"/>
    <property type="project" value="TreeGrafter"/>
</dbReference>
<dbReference type="Gene3D" id="3.30.300.30">
    <property type="match status" value="1"/>
</dbReference>